<reference evidence="1" key="1">
    <citation type="submission" date="2021-04" db="EMBL/GenBank/DDBJ databases">
        <authorList>
            <person name="Tunstrom K."/>
        </authorList>
    </citation>
    <scope>NUCLEOTIDE SEQUENCE</scope>
</reference>
<evidence type="ECO:0000313" key="2">
    <source>
        <dbReference type="Proteomes" id="UP000691718"/>
    </source>
</evidence>
<dbReference type="AlphaFoldDB" id="A0A8S3XSZ2"/>
<sequence length="114" mass="13006">MKIVYLSKLSIGNINRRFNSQVCHQQQEPQRCTTLEHTVTQYTHPVRPPGSCDGALCAQAAARSVAAPGALRRHHQLLHARRPQRFQLPHLRTTILLTLLSRSLYNTCRLLFLI</sequence>
<organism evidence="1 2">
    <name type="scientific">Parnassius apollo</name>
    <name type="common">Apollo butterfly</name>
    <name type="synonym">Papilio apollo</name>
    <dbReference type="NCBI Taxonomy" id="110799"/>
    <lineage>
        <taxon>Eukaryota</taxon>
        <taxon>Metazoa</taxon>
        <taxon>Ecdysozoa</taxon>
        <taxon>Arthropoda</taxon>
        <taxon>Hexapoda</taxon>
        <taxon>Insecta</taxon>
        <taxon>Pterygota</taxon>
        <taxon>Neoptera</taxon>
        <taxon>Endopterygota</taxon>
        <taxon>Lepidoptera</taxon>
        <taxon>Glossata</taxon>
        <taxon>Ditrysia</taxon>
        <taxon>Papilionoidea</taxon>
        <taxon>Papilionidae</taxon>
        <taxon>Parnassiinae</taxon>
        <taxon>Parnassini</taxon>
        <taxon>Parnassius</taxon>
        <taxon>Parnassius</taxon>
    </lineage>
</organism>
<gene>
    <name evidence="1" type="ORF">PAPOLLO_LOCUS20296</name>
</gene>
<proteinExistence type="predicted"/>
<keyword evidence="2" id="KW-1185">Reference proteome</keyword>
<name>A0A8S3XSZ2_PARAO</name>
<accession>A0A8S3XSZ2</accession>
<protein>
    <submittedName>
        <fullName evidence="1">(apollo) hypothetical protein</fullName>
    </submittedName>
</protein>
<dbReference type="EMBL" id="CAJQZP010001262">
    <property type="protein sequence ID" value="CAG5034196.1"/>
    <property type="molecule type" value="Genomic_DNA"/>
</dbReference>
<dbReference type="Proteomes" id="UP000691718">
    <property type="component" value="Unassembled WGS sequence"/>
</dbReference>
<evidence type="ECO:0000313" key="1">
    <source>
        <dbReference type="EMBL" id="CAG5034196.1"/>
    </source>
</evidence>
<comment type="caution">
    <text evidence="1">The sequence shown here is derived from an EMBL/GenBank/DDBJ whole genome shotgun (WGS) entry which is preliminary data.</text>
</comment>